<organism evidence="1 2">
    <name type="scientific">Exilibacterium tricleocarpae</name>
    <dbReference type="NCBI Taxonomy" id="2591008"/>
    <lineage>
        <taxon>Bacteria</taxon>
        <taxon>Pseudomonadati</taxon>
        <taxon>Pseudomonadota</taxon>
        <taxon>Gammaproteobacteria</taxon>
        <taxon>Cellvibrionales</taxon>
        <taxon>Cellvibrionaceae</taxon>
        <taxon>Exilibacterium</taxon>
    </lineage>
</organism>
<comment type="caution">
    <text evidence="1">The sequence shown here is derived from an EMBL/GenBank/DDBJ whole genome shotgun (WGS) entry which is preliminary data.</text>
</comment>
<dbReference type="OrthoDB" id="5703689at2"/>
<evidence type="ECO:0000313" key="2">
    <source>
        <dbReference type="Proteomes" id="UP000319732"/>
    </source>
</evidence>
<evidence type="ECO:0000313" key="1">
    <source>
        <dbReference type="EMBL" id="TQV76022.1"/>
    </source>
</evidence>
<reference evidence="1 2" key="1">
    <citation type="submission" date="2019-06" db="EMBL/GenBank/DDBJ databases">
        <title>Whole genome sequence for Cellvibrionaceae sp. R142.</title>
        <authorList>
            <person name="Wang G."/>
        </authorList>
    </citation>
    <scope>NUCLEOTIDE SEQUENCE [LARGE SCALE GENOMIC DNA]</scope>
    <source>
        <strain evidence="1 2">R142</strain>
    </source>
</reference>
<dbReference type="Proteomes" id="UP000319732">
    <property type="component" value="Unassembled WGS sequence"/>
</dbReference>
<accession>A0A545TFL8</accession>
<protein>
    <submittedName>
        <fullName evidence="1">Uncharacterized protein</fullName>
    </submittedName>
</protein>
<keyword evidence="2" id="KW-1185">Reference proteome</keyword>
<dbReference type="AlphaFoldDB" id="A0A545TFL8"/>
<dbReference type="EMBL" id="VHSG01000015">
    <property type="protein sequence ID" value="TQV76022.1"/>
    <property type="molecule type" value="Genomic_DNA"/>
</dbReference>
<dbReference type="RefSeq" id="WP_142905231.1">
    <property type="nucleotide sequence ID" value="NZ_ML660095.1"/>
</dbReference>
<proteinExistence type="predicted"/>
<name>A0A545TFL8_9GAMM</name>
<sequence length="111" mass="12296">MSSSPVENTDLLGGREIHLLRDQPSVFPNLQQLRSEFDFRILEIRLAGSTEPQFVLVTGEYRTVPTAALTPAFASLAELDAYAGTSREDIQHEFLFGFVNDDINLANDGLP</sequence>
<gene>
    <name evidence="1" type="ORF">FKG94_15545</name>
</gene>